<keyword evidence="1" id="KW-0677">Repeat</keyword>
<sequence length="2093" mass="235831">MLPHHTHQDGRISDVGTEFSLEPDPVAPQLSRSAQRGVTSPPGSKIPRSLPFRLPNGGKKGQSSNPPDDVATDANYSTEGGIHPVPKAKRIVQVKRGNKLLRLFGVERTSVHDLQVTTVDEFSDGEAETQYEKYIDYLRNAPPEKNPLGHFRKISRILMPQRALASKTGRETQDLPVPFIQFTGLHDEGEVMFLHAALFRIRYRPPMPVCYVVQQIELLADEGSDVETLNANPGTLCGALVAIGTGNDRRISTIGGIIESSEEYLALTTSHRPNDTVDVSPQLKSFFSMLDAKLDNVLNAGISSEPKDFKLDEDEYGDDIPPPLVVDTVHTHKIPTVPQQGGRATGKTASDSSNAGPLGKVLHIGTDWSILRLADQLVPPNCIDERLVTLGEQPLEGILNDVVFLSRAASEPEACEVLVCGGRGGLNKLDLTKKPADLMLPSGVWIRPWKAKHKPALGRKLQRGDSGAWVVNIDTHTAYGHIMAVTPDDVLIQPLVDIFQDIKNKNNLDVKMASPFGQLANLSKHYYFSNEHHLAVSLARKALDPGVISQSTEGLQVTAMLQGFMKHTDKGDKFLPKYSRNHLADFLINLIMCTGRNIDLIRSPRWTDDWTVMFGTPMSMIEHVNYLKGAGGLPTLDEIEAASGRKMVSDQDRPRTHSRVRHVTAQRHHETNPSKMPDKIIKRAYDWVSKLFNHSELQFTMVGLPGCGKSALLRGISHHDLATAPMSSVGFSTTRIQRNGITAKIWDLSEDAEWRLSWGKYSRGVDGVVFVVDTGDTRLLPEVRRQILMLMSQPTLSGVSLIVLGNNSGDRKGLTIEELKVKLNLEQIMSARRFDIWIVTEKHFPSSADSGLGLCWWLGLHDAVCLIQSLIGKSASSGGEKTGDPKLQSDVPNITRLSELFISPHPTPVLVHDIPERQSSMASSSTDQVSEVFEKAKADFLNGIKDQKLCSQLQKATTIEDIWDYTEELQKDQASNKRLRGMKRIGPYIERLQEYAGVIEVFVQVKPDILALIWGPIKLLLQVSSNLVASFDAILGVMKNMGSILPRFNEFVPLFKNNEHLKYVLGLFFQDILDFYLVSLRFFGLTRWKVFFESLWPARRAEVHVIVENIEKHRLLLCDEITLNDILEAHTARKKALEHYAETREFQERQDFHSMESYIRPPSYDEDLDRIRNGRCEGTGSWLVQDQQFVSWAEGKDKSHQVLWLQGIPGAGKTFLASTAVDRTKDLGHSLFVFLSYRHNLNSPIPIYHSLIFQLASQDRDLRTVLCSTIMNTTKDLKRDLKGDSKFALNTFTKLLQAAGPTYMTIDGLDEIDDCTQQVFLHLLLDVLKSLPHVKLLVSSRRVERIERILKPIAMILTVDHKNSGCIEAYVSHRGQCWLDDSYFDSDARTEVRQLLNPLASKADGMFLYARIVLEDVEMLQDLDSIRDQLRELPEGLDEAYERILQRITKYPSAAKKQCKKILSWIACSPVQITRHEMEQALIIQADQRRVHPVRSTLNTLPLCGPLVEVEDEHLKFVHFTVKEYLLRNQKNKLLDEGEALLEISTTCLAYLCSDCLDPDLSDYDIERNVISGAYRLLNFAHQQWAECLRLCTRHFRDELPPQLVPLLGQIIHDLANPYYDQDSETSFGLWSLDRFKSNLEEVEAISRSLDFRSTMATSYDWRLDEGDASWSDFDFTTISATTIRVHWTLQRLLCSGSTHSNNCHCSDIQKHYGLAPNSCPFLSCRFHRFHFKSRALRDDHIRHHDRPFKCALEACEYSTLGFSSRRQLEHHRVQCHQRPTEFHIPEDLDTLQHEDLKSLVMEYIVKDKVQEMERILSSIISRWPSESAFRSSFEGLLASHGSVAMARLIFGEPFSIDDTSWKSFMRHVIRNHNMPVVEWAFSKGAIKRRILEDLSREIMASDSIELFNSWQNKVLSSGNFQSLAFEYHLVGRKWSPVMESHLASFWIEQSKLGNLAVGRASLCLRYLAASNCSLVLAQALVACGADVNYFSAQSSTALSALQQATRKTNAEAAELIQYLLLSGADPHVKYTHRSGKNKGQTSTPSLETGAKDISKWLGRTWDELVEWAAEERRKNGNNGLPSASSTLSADRG</sequence>
<keyword evidence="9" id="KW-1185">Reference proteome</keyword>
<reference evidence="8 9" key="1">
    <citation type="submission" date="2020-05" db="EMBL/GenBank/DDBJ databases">
        <title>Identification and distribution of gene clusters putatively required for synthesis of sphingolipid metabolism inhibitors in phylogenetically diverse species of the filamentous fungus Fusarium.</title>
        <authorList>
            <person name="Kim H.-S."/>
            <person name="Busman M."/>
            <person name="Brown D.W."/>
            <person name="Divon H."/>
            <person name="Uhlig S."/>
            <person name="Proctor R.H."/>
        </authorList>
    </citation>
    <scope>NUCLEOTIDE SEQUENCE [LARGE SCALE GENOMIC DNA]</scope>
    <source>
        <strain evidence="8 9">NRRL 25211</strain>
    </source>
</reference>
<dbReference type="InterPro" id="IPR056125">
    <property type="entry name" value="DUF7708"/>
</dbReference>
<feature type="region of interest" description="Disordered" evidence="6">
    <location>
        <begin position="1"/>
        <end position="83"/>
    </location>
</feature>
<dbReference type="Pfam" id="PF24809">
    <property type="entry name" value="DUF7708"/>
    <property type="match status" value="1"/>
</dbReference>
<evidence type="ECO:0000259" key="7">
    <source>
        <dbReference type="PROSITE" id="PS50837"/>
    </source>
</evidence>
<dbReference type="GO" id="GO:0003924">
    <property type="term" value="F:GTPase activity"/>
    <property type="evidence" value="ECO:0007669"/>
    <property type="project" value="InterPro"/>
</dbReference>
<keyword evidence="2 4" id="KW-0547">Nucleotide-binding</keyword>
<feature type="compositionally biased region" description="Polar residues" evidence="6">
    <location>
        <begin position="30"/>
        <end position="42"/>
    </location>
</feature>
<feature type="binding site" evidence="5">
    <location>
        <position position="710"/>
    </location>
    <ligand>
        <name>Mg(2+)</name>
        <dbReference type="ChEBI" id="CHEBI:18420"/>
    </ligand>
</feature>
<accession>A0A8H5PJG6</accession>
<protein>
    <submittedName>
        <fullName evidence="8">ADP-ribosylation factor 8</fullName>
    </submittedName>
</protein>
<dbReference type="Proteomes" id="UP000544095">
    <property type="component" value="Unassembled WGS sequence"/>
</dbReference>
<dbReference type="Pfam" id="PF24883">
    <property type="entry name" value="NPHP3_N"/>
    <property type="match status" value="1"/>
</dbReference>
<evidence type="ECO:0000256" key="5">
    <source>
        <dbReference type="PIRSR" id="PIRSR606689-2"/>
    </source>
</evidence>
<feature type="compositionally biased region" description="Basic and acidic residues" evidence="6">
    <location>
        <begin position="1"/>
        <end position="12"/>
    </location>
</feature>
<dbReference type="InterPro" id="IPR027417">
    <property type="entry name" value="P-loop_NTPase"/>
</dbReference>
<dbReference type="InterPro" id="IPR036770">
    <property type="entry name" value="Ankyrin_rpt-contain_sf"/>
</dbReference>
<comment type="caution">
    <text evidence="8">The sequence shown here is derived from an EMBL/GenBank/DDBJ whole genome shotgun (WGS) entry which is preliminary data.</text>
</comment>
<dbReference type="GO" id="GO:0005525">
    <property type="term" value="F:GTP binding"/>
    <property type="evidence" value="ECO:0007669"/>
    <property type="project" value="UniProtKB-KW"/>
</dbReference>
<name>A0A8H5PJG6_9HYPO</name>
<keyword evidence="5" id="KW-0460">Magnesium</keyword>
<keyword evidence="3 4" id="KW-0342">GTP-binding</keyword>
<dbReference type="PROSITE" id="PS50837">
    <property type="entry name" value="NACHT"/>
    <property type="match status" value="1"/>
</dbReference>
<feature type="compositionally biased region" description="Polar residues" evidence="6">
    <location>
        <begin position="2077"/>
        <end position="2093"/>
    </location>
</feature>
<evidence type="ECO:0000256" key="4">
    <source>
        <dbReference type="PIRSR" id="PIRSR606689-1"/>
    </source>
</evidence>
<evidence type="ECO:0000256" key="2">
    <source>
        <dbReference type="ARBA" id="ARBA00022741"/>
    </source>
</evidence>
<dbReference type="InterPro" id="IPR006689">
    <property type="entry name" value="Small_GTPase_ARF/SAR"/>
</dbReference>
<feature type="compositionally biased region" description="Basic residues" evidence="6">
    <location>
        <begin position="656"/>
        <end position="666"/>
    </location>
</feature>
<dbReference type="Pfam" id="PF22939">
    <property type="entry name" value="WHD_GPIID"/>
    <property type="match status" value="1"/>
</dbReference>
<evidence type="ECO:0000313" key="8">
    <source>
        <dbReference type="EMBL" id="KAF5597643.1"/>
    </source>
</evidence>
<feature type="binding site" evidence="4">
    <location>
        <begin position="703"/>
        <end position="710"/>
    </location>
    <ligand>
        <name>GTP</name>
        <dbReference type="ChEBI" id="CHEBI:37565"/>
    </ligand>
</feature>
<dbReference type="Gene3D" id="1.25.40.20">
    <property type="entry name" value="Ankyrin repeat-containing domain"/>
    <property type="match status" value="1"/>
</dbReference>
<feature type="binding site" evidence="5">
    <location>
        <position position="728"/>
    </location>
    <ligand>
        <name>Mg(2+)</name>
        <dbReference type="ChEBI" id="CHEBI:18420"/>
    </ligand>
</feature>
<dbReference type="PANTHER" id="PTHR10039:SF14">
    <property type="entry name" value="NACHT DOMAIN-CONTAINING PROTEIN"/>
    <property type="match status" value="1"/>
</dbReference>
<gene>
    <name evidence="8" type="ORF">FPANT_4021</name>
</gene>
<dbReference type="EMBL" id="JAAOAR010000184">
    <property type="protein sequence ID" value="KAF5597643.1"/>
    <property type="molecule type" value="Genomic_DNA"/>
</dbReference>
<dbReference type="InterPro" id="IPR056884">
    <property type="entry name" value="NPHP3-like_N"/>
</dbReference>
<dbReference type="GO" id="GO:0046872">
    <property type="term" value="F:metal ion binding"/>
    <property type="evidence" value="ECO:0007669"/>
    <property type="project" value="UniProtKB-KW"/>
</dbReference>
<keyword evidence="5" id="KW-0479">Metal-binding</keyword>
<proteinExistence type="predicted"/>
<feature type="region of interest" description="Disordered" evidence="6">
    <location>
        <begin position="2072"/>
        <end position="2093"/>
    </location>
</feature>
<dbReference type="SUPFAM" id="SSF52540">
    <property type="entry name" value="P-loop containing nucleoside triphosphate hydrolases"/>
    <property type="match status" value="2"/>
</dbReference>
<dbReference type="Gene3D" id="3.40.50.300">
    <property type="entry name" value="P-loop containing nucleotide triphosphate hydrolases"/>
    <property type="match status" value="2"/>
</dbReference>
<evidence type="ECO:0000256" key="3">
    <source>
        <dbReference type="ARBA" id="ARBA00023134"/>
    </source>
</evidence>
<organism evidence="8 9">
    <name type="scientific">Fusarium pseudoanthophilum</name>
    <dbReference type="NCBI Taxonomy" id="48495"/>
    <lineage>
        <taxon>Eukaryota</taxon>
        <taxon>Fungi</taxon>
        <taxon>Dikarya</taxon>
        <taxon>Ascomycota</taxon>
        <taxon>Pezizomycotina</taxon>
        <taxon>Sordariomycetes</taxon>
        <taxon>Hypocreomycetidae</taxon>
        <taxon>Hypocreales</taxon>
        <taxon>Nectriaceae</taxon>
        <taxon>Fusarium</taxon>
        <taxon>Fusarium fujikuroi species complex</taxon>
    </lineage>
</organism>
<evidence type="ECO:0000256" key="6">
    <source>
        <dbReference type="SAM" id="MobiDB-lite"/>
    </source>
</evidence>
<feature type="region of interest" description="Disordered" evidence="6">
    <location>
        <begin position="335"/>
        <end position="356"/>
    </location>
</feature>
<dbReference type="PANTHER" id="PTHR10039">
    <property type="entry name" value="AMELOGENIN"/>
    <property type="match status" value="1"/>
</dbReference>
<dbReference type="InterPro" id="IPR054471">
    <property type="entry name" value="GPIID_WHD"/>
</dbReference>
<evidence type="ECO:0000256" key="1">
    <source>
        <dbReference type="ARBA" id="ARBA00022737"/>
    </source>
</evidence>
<evidence type="ECO:0000313" key="9">
    <source>
        <dbReference type="Proteomes" id="UP000544095"/>
    </source>
</evidence>
<dbReference type="Pfam" id="PF00025">
    <property type="entry name" value="Arf"/>
    <property type="match status" value="1"/>
</dbReference>
<feature type="domain" description="NACHT" evidence="7">
    <location>
        <begin position="1201"/>
        <end position="1341"/>
    </location>
</feature>
<dbReference type="SMART" id="SM00177">
    <property type="entry name" value="ARF"/>
    <property type="match status" value="1"/>
</dbReference>
<dbReference type="InterPro" id="IPR007111">
    <property type="entry name" value="NACHT_NTPase"/>
</dbReference>
<dbReference type="PROSITE" id="PS51417">
    <property type="entry name" value="ARF"/>
    <property type="match status" value="1"/>
</dbReference>
<feature type="region of interest" description="Disordered" evidence="6">
    <location>
        <begin position="645"/>
        <end position="675"/>
    </location>
</feature>